<sequence>MKYFILPFALFNTILLAYAQDKITCEQQFSLQGTTCTPCQQTLHKYPFFDLNSVINKQPPSDKCLVASIFQYHLTEGNAASTPNDLLDPVNVKNALDKTCADTANNACSEDYVERVYTEIDKTCDAELNKNFNGTPDPIGSTALATLIIFYVSIPTRTYFCTKIEGEYCYNKFLKAANSTQTQPQGQGQDINPFFDITCDDCTRKTRDKFKEFQASHPLNTPNLQKAFANVTKSQDEFDAKCGKSSANSSSKSNGHRIINDFSKCSGILMGLVVFFYMNLL</sequence>
<evidence type="ECO:0000313" key="3">
    <source>
        <dbReference type="Proteomes" id="UP000789570"/>
    </source>
</evidence>
<keyword evidence="1" id="KW-0732">Signal</keyword>
<dbReference type="EMBL" id="CAJVPQ010003794">
    <property type="protein sequence ID" value="CAG8637484.1"/>
    <property type="molecule type" value="Genomic_DNA"/>
</dbReference>
<accession>A0A9N9GZB9</accession>
<feature type="signal peptide" evidence="1">
    <location>
        <begin position="1"/>
        <end position="19"/>
    </location>
</feature>
<dbReference type="AlphaFoldDB" id="A0A9N9GZB9"/>
<gene>
    <name evidence="2" type="ORF">FCALED_LOCUS10390</name>
</gene>
<feature type="chain" id="PRO_5040187479" evidence="1">
    <location>
        <begin position="20"/>
        <end position="281"/>
    </location>
</feature>
<keyword evidence="3" id="KW-1185">Reference proteome</keyword>
<proteinExistence type="predicted"/>
<protein>
    <submittedName>
        <fullName evidence="2">16136_t:CDS:1</fullName>
    </submittedName>
</protein>
<evidence type="ECO:0000256" key="1">
    <source>
        <dbReference type="SAM" id="SignalP"/>
    </source>
</evidence>
<dbReference type="OrthoDB" id="2349026at2759"/>
<evidence type="ECO:0000313" key="2">
    <source>
        <dbReference type="EMBL" id="CAG8637484.1"/>
    </source>
</evidence>
<organism evidence="2 3">
    <name type="scientific">Funneliformis caledonium</name>
    <dbReference type="NCBI Taxonomy" id="1117310"/>
    <lineage>
        <taxon>Eukaryota</taxon>
        <taxon>Fungi</taxon>
        <taxon>Fungi incertae sedis</taxon>
        <taxon>Mucoromycota</taxon>
        <taxon>Glomeromycotina</taxon>
        <taxon>Glomeromycetes</taxon>
        <taxon>Glomerales</taxon>
        <taxon>Glomeraceae</taxon>
        <taxon>Funneliformis</taxon>
    </lineage>
</organism>
<dbReference type="Proteomes" id="UP000789570">
    <property type="component" value="Unassembled WGS sequence"/>
</dbReference>
<comment type="caution">
    <text evidence="2">The sequence shown here is derived from an EMBL/GenBank/DDBJ whole genome shotgun (WGS) entry which is preliminary data.</text>
</comment>
<reference evidence="2" key="1">
    <citation type="submission" date="2021-06" db="EMBL/GenBank/DDBJ databases">
        <authorList>
            <person name="Kallberg Y."/>
            <person name="Tangrot J."/>
            <person name="Rosling A."/>
        </authorList>
    </citation>
    <scope>NUCLEOTIDE SEQUENCE</scope>
    <source>
        <strain evidence="2">UK204</strain>
    </source>
</reference>
<name>A0A9N9GZB9_9GLOM</name>